<sequence length="103" mass="11206">MKRRAPGAWISLNTSYYAAPVCQPMSLLDDADLLLGSARGIAQSLSELLSQDGESHPVGLADALWGVALLVEMGQSSAQEANRRIQKLRRSLRVVEKEKDVEA</sequence>
<dbReference type="Proteomes" id="UP001430193">
    <property type="component" value="Unassembled WGS sequence"/>
</dbReference>
<dbReference type="RefSeq" id="WP_204632862.1">
    <property type="nucleotide sequence ID" value="NZ_BSOC01000005.1"/>
</dbReference>
<comment type="caution">
    <text evidence="1">The sequence shown here is derived from an EMBL/GenBank/DDBJ whole genome shotgun (WGS) entry which is preliminary data.</text>
</comment>
<evidence type="ECO:0000313" key="1">
    <source>
        <dbReference type="EMBL" id="MBM7131272.1"/>
    </source>
</evidence>
<evidence type="ECO:0008006" key="3">
    <source>
        <dbReference type="Google" id="ProtNLM"/>
    </source>
</evidence>
<gene>
    <name evidence="1" type="ORF">ISS99_17225</name>
</gene>
<proteinExistence type="predicted"/>
<evidence type="ECO:0000313" key="2">
    <source>
        <dbReference type="Proteomes" id="UP001430193"/>
    </source>
</evidence>
<organism evidence="1 2">
    <name type="scientific">Dyella mobilis</name>
    <dbReference type="NCBI Taxonomy" id="1849582"/>
    <lineage>
        <taxon>Bacteria</taxon>
        <taxon>Pseudomonadati</taxon>
        <taxon>Pseudomonadota</taxon>
        <taxon>Gammaproteobacteria</taxon>
        <taxon>Lysobacterales</taxon>
        <taxon>Rhodanobacteraceae</taxon>
        <taxon>Dyella</taxon>
    </lineage>
</organism>
<accession>A0ABS2KJD1</accession>
<protein>
    <recommendedName>
        <fullName evidence="3">Cell division protein ZapA</fullName>
    </recommendedName>
</protein>
<name>A0ABS2KJD1_9GAMM</name>
<keyword evidence="2" id="KW-1185">Reference proteome</keyword>
<dbReference type="EMBL" id="JADIKF010000040">
    <property type="protein sequence ID" value="MBM7131272.1"/>
    <property type="molecule type" value="Genomic_DNA"/>
</dbReference>
<reference evidence="1" key="1">
    <citation type="submission" date="2020-10" db="EMBL/GenBank/DDBJ databases">
        <title>Phylogeny of dyella-like bacteria.</title>
        <authorList>
            <person name="Fu J."/>
        </authorList>
    </citation>
    <scope>NUCLEOTIDE SEQUENCE</scope>
    <source>
        <strain evidence="1">DHON07</strain>
    </source>
</reference>